<dbReference type="AlphaFoldDB" id="A0A195FH49"/>
<evidence type="ECO:0000313" key="2">
    <source>
        <dbReference type="Proteomes" id="UP000078541"/>
    </source>
</evidence>
<proteinExistence type="predicted"/>
<organism evidence="1 2">
    <name type="scientific">Trachymyrmex septentrionalis</name>
    <dbReference type="NCBI Taxonomy" id="34720"/>
    <lineage>
        <taxon>Eukaryota</taxon>
        <taxon>Metazoa</taxon>
        <taxon>Ecdysozoa</taxon>
        <taxon>Arthropoda</taxon>
        <taxon>Hexapoda</taxon>
        <taxon>Insecta</taxon>
        <taxon>Pterygota</taxon>
        <taxon>Neoptera</taxon>
        <taxon>Endopterygota</taxon>
        <taxon>Hymenoptera</taxon>
        <taxon>Apocrita</taxon>
        <taxon>Aculeata</taxon>
        <taxon>Formicoidea</taxon>
        <taxon>Formicidae</taxon>
        <taxon>Myrmicinae</taxon>
        <taxon>Trachymyrmex</taxon>
    </lineage>
</organism>
<reference evidence="1 2" key="1">
    <citation type="submission" date="2016-03" db="EMBL/GenBank/DDBJ databases">
        <title>Trachymyrmex septentrionalis WGS genome.</title>
        <authorList>
            <person name="Nygaard S."/>
            <person name="Hu H."/>
            <person name="Boomsma J."/>
            <person name="Zhang G."/>
        </authorList>
    </citation>
    <scope>NUCLEOTIDE SEQUENCE [LARGE SCALE GENOMIC DNA]</scope>
    <source>
        <strain evidence="1">Tsep2-gDNA-1</strain>
        <tissue evidence="1">Whole body</tissue>
    </source>
</reference>
<dbReference type="Proteomes" id="UP000078541">
    <property type="component" value="Unassembled WGS sequence"/>
</dbReference>
<evidence type="ECO:0000313" key="1">
    <source>
        <dbReference type="EMBL" id="KYN39339.1"/>
    </source>
</evidence>
<keyword evidence="2" id="KW-1185">Reference proteome</keyword>
<sequence length="63" mass="7218">MDAIKIDHEHGEKAESFGGSGIPKAFSHVGSSVCSSFSLNFLRCFLRRSRNYLRLPKRIPRFY</sequence>
<name>A0A195FH49_9HYME</name>
<protein>
    <submittedName>
        <fullName evidence="1">Uncharacterized protein</fullName>
    </submittedName>
</protein>
<dbReference type="EMBL" id="KQ981610">
    <property type="protein sequence ID" value="KYN39339.1"/>
    <property type="molecule type" value="Genomic_DNA"/>
</dbReference>
<gene>
    <name evidence="1" type="ORF">ALC56_06265</name>
</gene>
<accession>A0A195FH49</accession>